<name>A0ABQ6F3T7_9VIBR</name>
<sequence>MCHDKYDMCHSDYYKDNADYHNKHADYDKLACSLRNKETKDPLGSLVSLHCISQEICGNPA</sequence>
<reference evidence="2" key="1">
    <citation type="journal article" date="2019" name="Int. J. Syst. Evol. Microbiol.">
        <title>The Global Catalogue of Microorganisms (GCM) 10K type strain sequencing project: providing services to taxonomists for standard genome sequencing and annotation.</title>
        <authorList>
            <consortium name="The Broad Institute Genomics Platform"/>
            <consortium name="The Broad Institute Genome Sequencing Center for Infectious Disease"/>
            <person name="Wu L."/>
            <person name="Ma J."/>
        </authorList>
    </citation>
    <scope>NUCLEOTIDE SEQUENCE [LARGE SCALE GENOMIC DNA]</scope>
    <source>
        <strain evidence="2">NBRC 108723</strain>
    </source>
</reference>
<dbReference type="Proteomes" id="UP001157138">
    <property type="component" value="Unassembled WGS sequence"/>
</dbReference>
<organism evidence="1 2">
    <name type="scientific">Vibrio zhanjiangensis</name>
    <dbReference type="NCBI Taxonomy" id="1046128"/>
    <lineage>
        <taxon>Bacteria</taxon>
        <taxon>Pseudomonadati</taxon>
        <taxon>Pseudomonadota</taxon>
        <taxon>Gammaproteobacteria</taxon>
        <taxon>Vibrionales</taxon>
        <taxon>Vibrionaceae</taxon>
        <taxon>Vibrio</taxon>
    </lineage>
</organism>
<gene>
    <name evidence="1" type="ORF">GCM10007938_39710</name>
</gene>
<evidence type="ECO:0000313" key="1">
    <source>
        <dbReference type="EMBL" id="GLT20188.1"/>
    </source>
</evidence>
<proteinExistence type="predicted"/>
<accession>A0ABQ6F3T7</accession>
<dbReference type="EMBL" id="BSPW01000096">
    <property type="protein sequence ID" value="GLT20188.1"/>
    <property type="molecule type" value="Genomic_DNA"/>
</dbReference>
<comment type="caution">
    <text evidence="1">The sequence shown here is derived from an EMBL/GenBank/DDBJ whole genome shotgun (WGS) entry which is preliminary data.</text>
</comment>
<protein>
    <submittedName>
        <fullName evidence="1">Uncharacterized protein</fullName>
    </submittedName>
</protein>
<evidence type="ECO:0000313" key="2">
    <source>
        <dbReference type="Proteomes" id="UP001157138"/>
    </source>
</evidence>
<keyword evidence="2" id="KW-1185">Reference proteome</keyword>